<dbReference type="PANTHER" id="PTHR30466:SF1">
    <property type="entry name" value="FMN REDUCTASE (NADH) RUTF"/>
    <property type="match status" value="1"/>
</dbReference>
<dbReference type="InterPro" id="IPR002563">
    <property type="entry name" value="Flavin_Rdtase-like_dom"/>
</dbReference>
<dbReference type="PANTHER" id="PTHR30466">
    <property type="entry name" value="FLAVIN REDUCTASE"/>
    <property type="match status" value="1"/>
</dbReference>
<feature type="domain" description="Flavin reductase like" evidence="2">
    <location>
        <begin position="19"/>
        <end position="167"/>
    </location>
</feature>
<dbReference type="SUPFAM" id="SSF50475">
    <property type="entry name" value="FMN-binding split barrel"/>
    <property type="match status" value="1"/>
</dbReference>
<dbReference type="InterPro" id="IPR012349">
    <property type="entry name" value="Split_barrel_FMN-bd"/>
</dbReference>
<evidence type="ECO:0000259" key="2">
    <source>
        <dbReference type="SMART" id="SM00903"/>
    </source>
</evidence>
<dbReference type="InterPro" id="IPR050268">
    <property type="entry name" value="NADH-dep_flavin_reductase"/>
</dbReference>
<keyword evidence="1 3" id="KW-0560">Oxidoreductase</keyword>
<dbReference type="RefSeq" id="WP_209840470.1">
    <property type="nucleotide sequence ID" value="NZ_JAGGJP010000007.1"/>
</dbReference>
<dbReference type="Gene3D" id="2.30.110.10">
    <property type="entry name" value="Electron Transport, Fmn-binding Protein, Chain A"/>
    <property type="match status" value="1"/>
</dbReference>
<dbReference type="SMART" id="SM00903">
    <property type="entry name" value="Flavin_Reduct"/>
    <property type="match status" value="1"/>
</dbReference>
<evidence type="ECO:0000313" key="4">
    <source>
        <dbReference type="Proteomes" id="UP001596056"/>
    </source>
</evidence>
<proteinExistence type="predicted"/>
<name>A0ABW0SCL5_9RHOB</name>
<dbReference type="GO" id="GO:0016491">
    <property type="term" value="F:oxidoreductase activity"/>
    <property type="evidence" value="ECO:0007669"/>
    <property type="project" value="UniProtKB-KW"/>
</dbReference>
<evidence type="ECO:0000313" key="3">
    <source>
        <dbReference type="EMBL" id="MFC5566650.1"/>
    </source>
</evidence>
<organism evidence="3 4">
    <name type="scientific">Rubellimicrobium aerolatum</name>
    <dbReference type="NCBI Taxonomy" id="490979"/>
    <lineage>
        <taxon>Bacteria</taxon>
        <taxon>Pseudomonadati</taxon>
        <taxon>Pseudomonadota</taxon>
        <taxon>Alphaproteobacteria</taxon>
        <taxon>Rhodobacterales</taxon>
        <taxon>Roseobacteraceae</taxon>
        <taxon>Rubellimicrobium</taxon>
    </lineage>
</organism>
<comment type="caution">
    <text evidence="3">The sequence shown here is derived from an EMBL/GenBank/DDBJ whole genome shotgun (WGS) entry which is preliminary data.</text>
</comment>
<dbReference type="EC" id="1.-.-.-" evidence="3"/>
<accession>A0ABW0SCL5</accession>
<dbReference type="EMBL" id="JBHSNA010000007">
    <property type="protein sequence ID" value="MFC5566650.1"/>
    <property type="molecule type" value="Genomic_DNA"/>
</dbReference>
<dbReference type="Proteomes" id="UP001596056">
    <property type="component" value="Unassembled WGS sequence"/>
</dbReference>
<gene>
    <name evidence="3" type="ORF">ACFPOC_09515</name>
</gene>
<dbReference type="Pfam" id="PF01613">
    <property type="entry name" value="Flavin_Reduct"/>
    <property type="match status" value="1"/>
</dbReference>
<keyword evidence="4" id="KW-1185">Reference proteome</keyword>
<sequence>MTDVPSPEPDLSEAFKGAFRQHPAGVAILTADPGDGPVALTVSSLISVSAAPPTVAFSLSEGSTSSAPLLRAETLVIHLLRRQDRPLADLCATKGADRFGPGVRWDRLPGGEPFYMGVANWFQARILHRFPVAGATLVVAELMAGQVDRSEAGHKESLVYLDRRWHGLHPAPEPMSDPAA</sequence>
<evidence type="ECO:0000256" key="1">
    <source>
        <dbReference type="ARBA" id="ARBA00023002"/>
    </source>
</evidence>
<reference evidence="4" key="1">
    <citation type="journal article" date="2019" name="Int. J. Syst. Evol. Microbiol.">
        <title>The Global Catalogue of Microorganisms (GCM) 10K type strain sequencing project: providing services to taxonomists for standard genome sequencing and annotation.</title>
        <authorList>
            <consortium name="The Broad Institute Genomics Platform"/>
            <consortium name="The Broad Institute Genome Sequencing Center for Infectious Disease"/>
            <person name="Wu L."/>
            <person name="Ma J."/>
        </authorList>
    </citation>
    <scope>NUCLEOTIDE SEQUENCE [LARGE SCALE GENOMIC DNA]</scope>
    <source>
        <strain evidence="4">KACC 11588</strain>
    </source>
</reference>
<protein>
    <submittedName>
        <fullName evidence="3">Flavin reductase family protein</fullName>
        <ecNumber evidence="3">1.-.-.-</ecNumber>
    </submittedName>
</protein>